<proteinExistence type="predicted"/>
<evidence type="ECO:0000256" key="1">
    <source>
        <dbReference type="SAM" id="MobiDB-lite"/>
    </source>
</evidence>
<name>A0A8S5N121_9CAUD</name>
<accession>A0A8S5N121</accession>
<feature type="region of interest" description="Disordered" evidence="1">
    <location>
        <begin position="16"/>
        <end position="38"/>
    </location>
</feature>
<sequence length="51" mass="5766">MSYPNLILYNAVLPSYNTKDKSDGSGSGQEVIKADDPRNKERVKQFFDSIE</sequence>
<protein>
    <submittedName>
        <fullName evidence="2">Uncharacterized protein</fullName>
    </submittedName>
</protein>
<evidence type="ECO:0000313" key="2">
    <source>
        <dbReference type="EMBL" id="DAD88305.1"/>
    </source>
</evidence>
<organism evidence="2">
    <name type="scientific">Siphoviridae sp. ctOiG6</name>
    <dbReference type="NCBI Taxonomy" id="2826313"/>
    <lineage>
        <taxon>Viruses</taxon>
        <taxon>Duplodnaviria</taxon>
        <taxon>Heunggongvirae</taxon>
        <taxon>Uroviricota</taxon>
        <taxon>Caudoviricetes</taxon>
    </lineage>
</organism>
<reference evidence="2" key="1">
    <citation type="journal article" date="2021" name="Proc. Natl. Acad. Sci. U.S.A.">
        <title>A Catalog of Tens of Thousands of Viruses from Human Metagenomes Reveals Hidden Associations with Chronic Diseases.</title>
        <authorList>
            <person name="Tisza M.J."/>
            <person name="Buck C.B."/>
        </authorList>
    </citation>
    <scope>NUCLEOTIDE SEQUENCE</scope>
    <source>
        <strain evidence="2">CtOiG6</strain>
    </source>
</reference>
<dbReference type="EMBL" id="BK015038">
    <property type="protein sequence ID" value="DAD88305.1"/>
    <property type="molecule type" value="Genomic_DNA"/>
</dbReference>